<dbReference type="SMART" id="SM00448">
    <property type="entry name" value="REC"/>
    <property type="match status" value="1"/>
</dbReference>
<dbReference type="PROSITE" id="PS50110">
    <property type="entry name" value="RESPONSE_REGULATORY"/>
    <property type="match status" value="1"/>
</dbReference>
<dbReference type="PROSITE" id="PS50109">
    <property type="entry name" value="HIS_KIN"/>
    <property type="match status" value="1"/>
</dbReference>
<dbReference type="Pfam" id="PF16927">
    <property type="entry name" value="HisKA_7TM"/>
    <property type="match status" value="1"/>
</dbReference>
<keyword evidence="11 18" id="KW-1133">Transmembrane helix</keyword>
<keyword evidence="5" id="KW-1003">Cell membrane</keyword>
<keyword evidence="13 18" id="KW-0472">Membrane</keyword>
<dbReference type="InterPro" id="IPR036890">
    <property type="entry name" value="HATPase_C_sf"/>
</dbReference>
<accession>A0ABV1HE45</accession>
<feature type="modified residue" description="4-aspartylphosphate" evidence="16">
    <location>
        <position position="663"/>
    </location>
</feature>
<evidence type="ECO:0000256" key="11">
    <source>
        <dbReference type="ARBA" id="ARBA00022989"/>
    </source>
</evidence>
<dbReference type="InterPro" id="IPR003594">
    <property type="entry name" value="HATPase_dom"/>
</dbReference>
<evidence type="ECO:0000256" key="16">
    <source>
        <dbReference type="PROSITE-ProRule" id="PRU00169"/>
    </source>
</evidence>
<comment type="caution">
    <text evidence="22">The sequence shown here is derived from an EMBL/GenBank/DDBJ whole genome shotgun (WGS) entry which is preliminary data.</text>
</comment>
<dbReference type="SMART" id="SM00387">
    <property type="entry name" value="HATPase_c"/>
    <property type="match status" value="1"/>
</dbReference>
<evidence type="ECO:0000256" key="3">
    <source>
        <dbReference type="ARBA" id="ARBA00012438"/>
    </source>
</evidence>
<dbReference type="SMART" id="SM00073">
    <property type="entry name" value="HPT"/>
    <property type="match status" value="1"/>
</dbReference>
<feature type="transmembrane region" description="Helical" evidence="18">
    <location>
        <begin position="72"/>
        <end position="90"/>
    </location>
</feature>
<dbReference type="InterPro" id="IPR008207">
    <property type="entry name" value="Sig_transdc_His_kin_Hpt_dom"/>
</dbReference>
<dbReference type="PROSITE" id="PS50894">
    <property type="entry name" value="HPT"/>
    <property type="match status" value="1"/>
</dbReference>
<dbReference type="Pfam" id="PF01627">
    <property type="entry name" value="Hpt"/>
    <property type="match status" value="1"/>
</dbReference>
<evidence type="ECO:0000256" key="12">
    <source>
        <dbReference type="ARBA" id="ARBA00023012"/>
    </source>
</evidence>
<dbReference type="Gene3D" id="3.40.50.2300">
    <property type="match status" value="1"/>
</dbReference>
<feature type="transmembrane region" description="Helical" evidence="18">
    <location>
        <begin position="184"/>
        <end position="201"/>
    </location>
</feature>
<keyword evidence="9" id="KW-0808">Transferase</keyword>
<dbReference type="PANTHER" id="PTHR45339:SF1">
    <property type="entry name" value="HYBRID SIGNAL TRANSDUCTION HISTIDINE KINASE J"/>
    <property type="match status" value="1"/>
</dbReference>
<dbReference type="InterPro" id="IPR036097">
    <property type="entry name" value="HisK_dim/P_sf"/>
</dbReference>
<evidence type="ECO:0000256" key="15">
    <source>
        <dbReference type="PROSITE-ProRule" id="PRU00110"/>
    </source>
</evidence>
<evidence type="ECO:0000313" key="23">
    <source>
        <dbReference type="Proteomes" id="UP001454489"/>
    </source>
</evidence>
<dbReference type="InterPro" id="IPR005467">
    <property type="entry name" value="His_kinase_dom"/>
</dbReference>
<evidence type="ECO:0000256" key="8">
    <source>
        <dbReference type="ARBA" id="ARBA00022741"/>
    </source>
</evidence>
<feature type="transmembrane region" description="Helical" evidence="18">
    <location>
        <begin position="143"/>
        <end position="164"/>
    </location>
</feature>
<dbReference type="Pfam" id="PF00072">
    <property type="entry name" value="Response_reg"/>
    <property type="match status" value="1"/>
</dbReference>
<evidence type="ECO:0000256" key="9">
    <source>
        <dbReference type="ARBA" id="ARBA00022777"/>
    </source>
</evidence>
<comment type="catalytic activity">
    <reaction evidence="1">
        <text>ATP + protein L-histidine = ADP + protein N-phospho-L-histidine.</text>
        <dbReference type="EC" id="2.7.13.3"/>
    </reaction>
</comment>
<dbReference type="InterPro" id="IPR001789">
    <property type="entry name" value="Sig_transdc_resp-reg_receiver"/>
</dbReference>
<evidence type="ECO:0000256" key="14">
    <source>
        <dbReference type="ARBA" id="ARBA00024867"/>
    </source>
</evidence>
<dbReference type="EC" id="2.7.13.3" evidence="3"/>
<keyword evidence="9" id="KW-0418">Kinase</keyword>
<dbReference type="CDD" id="cd00082">
    <property type="entry name" value="HisKA"/>
    <property type="match status" value="1"/>
</dbReference>
<dbReference type="SUPFAM" id="SSF47226">
    <property type="entry name" value="Histidine-containing phosphotransfer domain, HPT domain"/>
    <property type="match status" value="1"/>
</dbReference>
<dbReference type="Proteomes" id="UP001454489">
    <property type="component" value="Unassembled WGS sequence"/>
</dbReference>
<evidence type="ECO:0000256" key="18">
    <source>
        <dbReference type="SAM" id="Phobius"/>
    </source>
</evidence>
<evidence type="ECO:0000256" key="10">
    <source>
        <dbReference type="ARBA" id="ARBA00022840"/>
    </source>
</evidence>
<dbReference type="GO" id="GO:0005524">
    <property type="term" value="F:ATP binding"/>
    <property type="evidence" value="ECO:0007669"/>
    <property type="project" value="UniProtKB-KW"/>
</dbReference>
<sequence>MGMPLVINTICIVIILMAIYCLAGRKESRGRRINMASMLVSLIYCFLVTVGELLCMDYVPQLLIIDRMVSDFVFGILFIFYYHYIIYVTGFRIDRKITIGFMSAYAFFLLLLLTDSSHHWFYRKLDVRTGENGYFKFQIQHGIGFYLFYAVLLLTSFFCFYLAWKYYQNTKDNTGQMRKKRAHILLQVSLLPLMIAILYLFEGKSIYSPVCIGIGLSALLLIHALNHFNYMEVIQNAKALVADNMDLGLLIFDTEEHFLEANQFMEKHFPEVWETPDFVKECEEFHDVMTGKRSKILWKGRNYNCQKSEVRTQSGVLIGYALTVYDITDLEEYSHQLEILKEEAEKANAQKTKFLTNVTHEIRTPMNTILGMSEIAIRKNTAKDLEGPLKTVYREGEGVLEMVNSLLDVSKLESGTVELSHEKYEMERLLYEVSNMVYMNMHNQDLDYRIEIEEGFPSAFYGDRMRVKEIFQNLLGNAIKYTESGTITLSLGGEREENRYKIRLSVQDTGVGMDETDAEQIFQRFKRTKNARTEKVFGAGLGLNITMSLVKMMDGNITVQSRLNEGTTFLAYFYQEIADSEALFIKNMTRERAVAYMESNGFLEKIHVCFPGAHILLVDDMESNLSVEQGLMQLYGIEPEMVNSGRKALELVKKRKYDIIFLDHMMPQMDGIETLQRMRELENGKDTPIVAITANAVAFTTDFYEKSGFDDSLTKPLHTTELLEVLKRFIPDKIQQKETEEQEEILPIKSLMPEIDCTIGIRNIGGNIEKYHEILQVYYREMSQMLEVLQDYANEDLEQFRISVHGIKGSSRNIGAEDLADEALRLEELAKEGKQAEILAKLDEFLNTLDEVMTRVDTYLKDASEQVERDGDFLPELELSSVYQILKALAEFDMDEAEECLKELYKNRYAEDVEEVLEELKRYIEDLDYKHATSLLEDYLKKIG</sequence>
<comment type="function">
    <text evidence="14">May play the central regulatory role in sporulation. It may be an element of the effector pathway responsible for the activation of sporulation genes in response to nutritional stress. Spo0A may act in concert with spo0H (a sigma factor) to control the expression of some genes that are critical to the sporulation process.</text>
</comment>
<dbReference type="Gene3D" id="3.30.565.10">
    <property type="entry name" value="Histidine kinase-like ATPase, C-terminal domain"/>
    <property type="match status" value="1"/>
</dbReference>
<evidence type="ECO:0000259" key="19">
    <source>
        <dbReference type="PROSITE" id="PS50109"/>
    </source>
</evidence>
<evidence type="ECO:0000256" key="2">
    <source>
        <dbReference type="ARBA" id="ARBA00004651"/>
    </source>
</evidence>
<dbReference type="Gene3D" id="1.20.120.160">
    <property type="entry name" value="HPT domain"/>
    <property type="match status" value="1"/>
</dbReference>
<dbReference type="EMBL" id="JBBMEX010000007">
    <property type="protein sequence ID" value="MEQ2557783.1"/>
    <property type="molecule type" value="Genomic_DNA"/>
</dbReference>
<proteinExistence type="predicted"/>
<feature type="domain" description="Response regulatory" evidence="20">
    <location>
        <begin position="614"/>
        <end position="730"/>
    </location>
</feature>
<feature type="domain" description="Histidine kinase" evidence="19">
    <location>
        <begin position="357"/>
        <end position="577"/>
    </location>
</feature>
<keyword evidence="17" id="KW-0175">Coiled coil</keyword>
<evidence type="ECO:0000256" key="13">
    <source>
        <dbReference type="ARBA" id="ARBA00023136"/>
    </source>
</evidence>
<dbReference type="Pfam" id="PF00512">
    <property type="entry name" value="HisKA"/>
    <property type="match status" value="1"/>
</dbReference>
<keyword evidence="8" id="KW-0547">Nucleotide-binding</keyword>
<keyword evidence="12" id="KW-0902">Two-component regulatory system</keyword>
<evidence type="ECO:0000256" key="7">
    <source>
        <dbReference type="ARBA" id="ARBA00022692"/>
    </source>
</evidence>
<name>A0ABV1HE45_9FIRM</name>
<dbReference type="RefSeq" id="WP_353530821.1">
    <property type="nucleotide sequence ID" value="NZ_JBBMEX010000007.1"/>
</dbReference>
<feature type="transmembrane region" description="Helical" evidence="18">
    <location>
        <begin position="97"/>
        <end position="114"/>
    </location>
</feature>
<evidence type="ECO:0000256" key="6">
    <source>
        <dbReference type="ARBA" id="ARBA00022553"/>
    </source>
</evidence>
<evidence type="ECO:0000259" key="21">
    <source>
        <dbReference type="PROSITE" id="PS50894"/>
    </source>
</evidence>
<feature type="domain" description="HPt" evidence="21">
    <location>
        <begin position="767"/>
        <end position="863"/>
    </location>
</feature>
<dbReference type="CDD" id="cd17546">
    <property type="entry name" value="REC_hyHK_CKI1_RcsC-like"/>
    <property type="match status" value="1"/>
</dbReference>
<evidence type="ECO:0000256" key="4">
    <source>
        <dbReference type="ARBA" id="ARBA00018672"/>
    </source>
</evidence>
<reference evidence="22 23" key="1">
    <citation type="submission" date="2024-03" db="EMBL/GenBank/DDBJ databases">
        <title>Human intestinal bacterial collection.</title>
        <authorList>
            <person name="Pauvert C."/>
            <person name="Hitch T.C.A."/>
            <person name="Clavel T."/>
        </authorList>
    </citation>
    <scope>NUCLEOTIDE SEQUENCE [LARGE SCALE GENOMIC DNA]</scope>
    <source>
        <strain evidence="22 23">CLA-AA-H185</strain>
    </source>
</reference>
<feature type="modified residue" description="Phosphohistidine" evidence="15">
    <location>
        <position position="805"/>
    </location>
</feature>
<evidence type="ECO:0000313" key="22">
    <source>
        <dbReference type="EMBL" id="MEQ2557783.1"/>
    </source>
</evidence>
<dbReference type="SMART" id="SM00388">
    <property type="entry name" value="HisKA"/>
    <property type="match status" value="1"/>
</dbReference>
<evidence type="ECO:0000256" key="1">
    <source>
        <dbReference type="ARBA" id="ARBA00000085"/>
    </source>
</evidence>
<feature type="transmembrane region" description="Helical" evidence="18">
    <location>
        <begin position="207"/>
        <end position="225"/>
    </location>
</feature>
<dbReference type="SUPFAM" id="SSF47384">
    <property type="entry name" value="Homodimeric domain of signal transducing histidine kinase"/>
    <property type="match status" value="1"/>
</dbReference>
<dbReference type="InterPro" id="IPR031621">
    <property type="entry name" value="HisKA_7TM"/>
</dbReference>
<organism evidence="22 23">
    <name type="scientific">Maccoyibacter intestinihominis</name>
    <dbReference type="NCBI Taxonomy" id="3133499"/>
    <lineage>
        <taxon>Bacteria</taxon>
        <taxon>Bacillati</taxon>
        <taxon>Bacillota</taxon>
        <taxon>Clostridia</taxon>
        <taxon>Lachnospirales</taxon>
        <taxon>Lachnospiraceae</taxon>
        <taxon>Maccoyibacter</taxon>
    </lineage>
</organism>
<comment type="subcellular location">
    <subcellularLocation>
        <location evidence="2">Cell membrane</location>
        <topology evidence="2">Multi-pass membrane protein</topology>
    </subcellularLocation>
</comment>
<dbReference type="SUPFAM" id="SSF55874">
    <property type="entry name" value="ATPase domain of HSP90 chaperone/DNA topoisomerase II/histidine kinase"/>
    <property type="match status" value="1"/>
</dbReference>
<keyword evidence="6 16" id="KW-0597">Phosphoprotein</keyword>
<keyword evidence="10 22" id="KW-0067">ATP-binding</keyword>
<dbReference type="PRINTS" id="PR00344">
    <property type="entry name" value="BCTRLSENSOR"/>
</dbReference>
<dbReference type="Gene3D" id="1.10.287.130">
    <property type="match status" value="1"/>
</dbReference>
<keyword evidence="7 18" id="KW-0812">Transmembrane</keyword>
<feature type="transmembrane region" description="Helical" evidence="18">
    <location>
        <begin position="6"/>
        <end position="23"/>
    </location>
</feature>
<evidence type="ECO:0000259" key="20">
    <source>
        <dbReference type="PROSITE" id="PS50110"/>
    </source>
</evidence>
<feature type="coiled-coil region" evidence="17">
    <location>
        <begin position="327"/>
        <end position="357"/>
    </location>
</feature>
<dbReference type="InterPro" id="IPR011006">
    <property type="entry name" value="CheY-like_superfamily"/>
</dbReference>
<keyword evidence="23" id="KW-1185">Reference proteome</keyword>
<evidence type="ECO:0000256" key="17">
    <source>
        <dbReference type="SAM" id="Coils"/>
    </source>
</evidence>
<dbReference type="InterPro" id="IPR003661">
    <property type="entry name" value="HisK_dim/P_dom"/>
</dbReference>
<dbReference type="InterPro" id="IPR036641">
    <property type="entry name" value="HPT_dom_sf"/>
</dbReference>
<feature type="transmembrane region" description="Helical" evidence="18">
    <location>
        <begin position="35"/>
        <end position="60"/>
    </location>
</feature>
<dbReference type="SUPFAM" id="SSF52172">
    <property type="entry name" value="CheY-like"/>
    <property type="match status" value="1"/>
</dbReference>
<dbReference type="PANTHER" id="PTHR45339">
    <property type="entry name" value="HYBRID SIGNAL TRANSDUCTION HISTIDINE KINASE J"/>
    <property type="match status" value="1"/>
</dbReference>
<evidence type="ECO:0000256" key="5">
    <source>
        <dbReference type="ARBA" id="ARBA00022475"/>
    </source>
</evidence>
<dbReference type="InterPro" id="IPR004358">
    <property type="entry name" value="Sig_transdc_His_kin-like_C"/>
</dbReference>
<gene>
    <name evidence="22" type="ORF">WMO43_07865</name>
</gene>
<dbReference type="Pfam" id="PF02518">
    <property type="entry name" value="HATPase_c"/>
    <property type="match status" value="1"/>
</dbReference>
<protein>
    <recommendedName>
        <fullName evidence="4">Stage 0 sporulation protein A homolog</fullName>
        <ecNumber evidence="3">2.7.13.3</ecNumber>
    </recommendedName>
</protein>